<name>A0AAV2E6G8_9ROSI</name>
<accession>A0AAV2E6G8</accession>
<proteinExistence type="predicted"/>
<evidence type="ECO:0000313" key="3">
    <source>
        <dbReference type="Proteomes" id="UP001497516"/>
    </source>
</evidence>
<protein>
    <submittedName>
        <fullName evidence="2">Uncharacterized protein</fullName>
    </submittedName>
</protein>
<dbReference type="EMBL" id="OZ034817">
    <property type="protein sequence ID" value="CAL1381328.1"/>
    <property type="molecule type" value="Genomic_DNA"/>
</dbReference>
<organism evidence="2 3">
    <name type="scientific">Linum trigynum</name>
    <dbReference type="NCBI Taxonomy" id="586398"/>
    <lineage>
        <taxon>Eukaryota</taxon>
        <taxon>Viridiplantae</taxon>
        <taxon>Streptophyta</taxon>
        <taxon>Embryophyta</taxon>
        <taxon>Tracheophyta</taxon>
        <taxon>Spermatophyta</taxon>
        <taxon>Magnoliopsida</taxon>
        <taxon>eudicotyledons</taxon>
        <taxon>Gunneridae</taxon>
        <taxon>Pentapetalae</taxon>
        <taxon>rosids</taxon>
        <taxon>fabids</taxon>
        <taxon>Malpighiales</taxon>
        <taxon>Linaceae</taxon>
        <taxon>Linum</taxon>
    </lineage>
</organism>
<reference evidence="2 3" key="1">
    <citation type="submission" date="2024-04" db="EMBL/GenBank/DDBJ databases">
        <authorList>
            <person name="Fracassetti M."/>
        </authorList>
    </citation>
    <scope>NUCLEOTIDE SEQUENCE [LARGE SCALE GENOMIC DNA]</scope>
</reference>
<evidence type="ECO:0000313" key="2">
    <source>
        <dbReference type="EMBL" id="CAL1381328.1"/>
    </source>
</evidence>
<sequence>MTTARGRGFAASRIRKPSTPSPPSPISLLARGFAALEIEKHQNRASLLSFYFYQLNSSALAAINVLAGAISLEGISDFAFPPPPSNAATHIRVFKLVNLPIKAATYLGSILIFPDYFPQSYLQTSIMNMASQKAFFYFRLNHQNHVAIWTGSPVLDTLCFSLNRNPDSRGHFRSDLELFSLVLLFNAFGFRGVH</sequence>
<gene>
    <name evidence="2" type="ORF">LTRI10_LOCUS22711</name>
</gene>
<dbReference type="AlphaFoldDB" id="A0AAV2E6G8"/>
<dbReference type="Proteomes" id="UP001497516">
    <property type="component" value="Chromosome 4"/>
</dbReference>
<feature type="region of interest" description="Disordered" evidence="1">
    <location>
        <begin position="1"/>
        <end position="23"/>
    </location>
</feature>
<keyword evidence="3" id="KW-1185">Reference proteome</keyword>
<evidence type="ECO:0000256" key="1">
    <source>
        <dbReference type="SAM" id="MobiDB-lite"/>
    </source>
</evidence>